<comment type="function">
    <text evidence="2">Endopeptidase that degrades small peptides of less than 7 kDa, such as glucagon and insulin.</text>
</comment>
<keyword evidence="10" id="KW-0482">Metalloprotease</keyword>
<dbReference type="Pfam" id="PF16187">
    <property type="entry name" value="Peptidase_M16_M"/>
    <property type="match status" value="1"/>
</dbReference>
<dbReference type="GO" id="GO:0006508">
    <property type="term" value="P:proteolysis"/>
    <property type="evidence" value="ECO:0007669"/>
    <property type="project" value="UniProtKB-KW"/>
</dbReference>
<dbReference type="Proteomes" id="UP000234845">
    <property type="component" value="Unassembled WGS sequence"/>
</dbReference>
<evidence type="ECO:0000259" key="18">
    <source>
        <dbReference type="Pfam" id="PF22456"/>
    </source>
</evidence>
<evidence type="ECO:0000256" key="5">
    <source>
        <dbReference type="ARBA" id="ARBA00017565"/>
    </source>
</evidence>
<feature type="domain" description="Peptidase M16 C-terminal" evidence="16">
    <location>
        <begin position="181"/>
        <end position="356"/>
    </location>
</feature>
<evidence type="ECO:0000256" key="2">
    <source>
        <dbReference type="ARBA" id="ARBA00002184"/>
    </source>
</evidence>
<dbReference type="InterPro" id="IPR001431">
    <property type="entry name" value="Pept_M16_Zn_BS"/>
</dbReference>
<evidence type="ECO:0000256" key="13">
    <source>
        <dbReference type="ARBA" id="ARBA00033450"/>
    </source>
</evidence>
<protein>
    <recommendedName>
        <fullName evidence="5">Protease 3</fullName>
        <ecNumber evidence="4">3.4.24.55</ecNumber>
    </recommendedName>
    <alternativeName>
        <fullName evidence="13">Pitrilysin</fullName>
    </alternativeName>
    <alternativeName>
        <fullName evidence="12">Protease III</fullName>
    </alternativeName>
    <alternativeName>
        <fullName evidence="11">Protease pi</fullName>
    </alternativeName>
</protein>
<dbReference type="OrthoDB" id="9811314at2"/>
<proteinExistence type="inferred from homology"/>
<dbReference type="EMBL" id="PKLZ01000011">
    <property type="protein sequence ID" value="PLW81727.1"/>
    <property type="molecule type" value="Genomic_DNA"/>
</dbReference>
<keyword evidence="7" id="KW-0479">Metal-binding</keyword>
<keyword evidence="9" id="KW-0862">Zinc</keyword>
<comment type="similarity">
    <text evidence="3 14">Belongs to the peptidase M16 family.</text>
</comment>
<dbReference type="InterPro" id="IPR011249">
    <property type="entry name" value="Metalloenz_LuxS/M16"/>
</dbReference>
<dbReference type="InterPro" id="IPR007863">
    <property type="entry name" value="Peptidase_M16_C"/>
</dbReference>
<keyword evidence="8" id="KW-0378">Hydrolase</keyword>
<evidence type="ECO:0000256" key="6">
    <source>
        <dbReference type="ARBA" id="ARBA00022670"/>
    </source>
</evidence>
<dbReference type="SUPFAM" id="SSF63411">
    <property type="entry name" value="LuxS/MPP-like metallohydrolase"/>
    <property type="match status" value="4"/>
</dbReference>
<dbReference type="PANTHER" id="PTHR43690">
    <property type="entry name" value="NARDILYSIN"/>
    <property type="match status" value="1"/>
</dbReference>
<dbReference type="FunFam" id="3.30.830.10:FF:000012">
    <property type="entry name" value="Protease 3"/>
    <property type="match status" value="1"/>
</dbReference>
<gene>
    <name evidence="19" type="ORF">CWI75_14530</name>
</gene>
<evidence type="ECO:0000313" key="20">
    <source>
        <dbReference type="Proteomes" id="UP000234845"/>
    </source>
</evidence>
<name>A0A2N5Y002_9GAMM</name>
<feature type="domain" description="Coenzyme PQQ synthesis protein F-like C-terminal lobe" evidence="18">
    <location>
        <begin position="744"/>
        <end position="840"/>
    </location>
</feature>
<evidence type="ECO:0000259" key="17">
    <source>
        <dbReference type="Pfam" id="PF16187"/>
    </source>
</evidence>
<evidence type="ECO:0000259" key="15">
    <source>
        <dbReference type="Pfam" id="PF00675"/>
    </source>
</evidence>
<dbReference type="PANTHER" id="PTHR43690:SF18">
    <property type="entry name" value="INSULIN-DEGRADING ENZYME-RELATED"/>
    <property type="match status" value="1"/>
</dbReference>
<evidence type="ECO:0000256" key="4">
    <source>
        <dbReference type="ARBA" id="ARBA00012449"/>
    </source>
</evidence>
<evidence type="ECO:0000259" key="16">
    <source>
        <dbReference type="Pfam" id="PF05193"/>
    </source>
</evidence>
<dbReference type="Pfam" id="PF22456">
    <property type="entry name" value="PqqF-like_C_4"/>
    <property type="match status" value="1"/>
</dbReference>
<dbReference type="AlphaFoldDB" id="A0A2N5Y002"/>
<keyword evidence="20" id="KW-1185">Reference proteome</keyword>
<evidence type="ECO:0000256" key="14">
    <source>
        <dbReference type="RuleBase" id="RU004447"/>
    </source>
</evidence>
<dbReference type="FunFam" id="3.30.830.10:FF:000005">
    <property type="entry name" value="nardilysin isoform X1"/>
    <property type="match status" value="1"/>
</dbReference>
<evidence type="ECO:0000256" key="12">
    <source>
        <dbReference type="ARBA" id="ARBA00031184"/>
    </source>
</evidence>
<dbReference type="GO" id="GO:0005737">
    <property type="term" value="C:cytoplasm"/>
    <property type="evidence" value="ECO:0007669"/>
    <property type="project" value="UniProtKB-ARBA"/>
</dbReference>
<evidence type="ECO:0000256" key="8">
    <source>
        <dbReference type="ARBA" id="ARBA00022801"/>
    </source>
</evidence>
<dbReference type="PROSITE" id="PS00143">
    <property type="entry name" value="INSULINASE"/>
    <property type="match status" value="1"/>
</dbReference>
<sequence>MQSPNDDYAYRYLTLDNEMQVLLISDPDAPKAAASLDVLVGSGDNPPGRAGLAHFLEHMLFLGTDKYPDAAEYEAFVTEHGGSRNAYTSFEHTNYFFDIQAAHLPGALDRFAQFFIAPRFDEQYVGREMNAVEAEFQMGLKSDSRRGLDVLQETMNPAHPFSQFTVGSLETLADRPGAGIRDDLLAFYERHYSADMMSLVVFGAETLDELEALVAPMFEEVPNRDVEPEPISEPLFAPEELPLLLTVKPLATSRQLEVVFPIADYRSDYAANPLAYLGNLVGHEGAGSLLSRLKEEGLAEGLGAGSGLAWRGGALFNVGITLTEKGVEHYERVLQLLFTYLDMLREEGPQQWLYSEQSQLAELGFRFREQSNPVNYVAALSNGMHYYKPEDILRGSSLMSNYDEQMLAQLVRDLVPENALVTLSDSSVQTDRVSGHYEVPYGKTQVTDQQIARWTKPVEGAGLTLPQPNAFIAEDVSLVPLQEELLSDPILALSEARQSVWFGQDPEFRIPRGATYINFRSPQVGQQPDQTAAAALYAALLKDAANEFTYPAQLAGLNFDVYKHAQGLSLRVSGYTDKQQVLLGQLLEVVQNPQFSPQRFANIRADIIRTLENIDSTRPTSQVMDDLREALLHGQWGEQELVLALDTMTLADIEAYADDFWASATAETMIYGNYMPDAVAVTADLIRKILPTGEAPVMPPLKVTRLQAGEALQYPVTLSHDDSVVGWYLQARDNSWKDRAATALTGQIIKSGFFQQLRTEQQLGYVVTSFSWPQLEIPGLMLLIQSPNASAVDVVTAIDEFMAGVEASLDEEQFRRHRAALVGEIVRPHKNLWERAEFYWQSLAKKQYEFDSRQQLAATVRDLTLEQWRDYYRQVFVEQRHSLQVIAPGRFGVVPEGYGETVQDAASIRNSQDFYRID</sequence>
<comment type="cofactor">
    <cofactor evidence="1">
        <name>Zn(2+)</name>
        <dbReference type="ChEBI" id="CHEBI:29105"/>
    </cofactor>
</comment>
<feature type="domain" description="Peptidase M16 N-terminal" evidence="15">
    <location>
        <begin position="21"/>
        <end position="155"/>
    </location>
</feature>
<evidence type="ECO:0000256" key="11">
    <source>
        <dbReference type="ARBA" id="ARBA00029597"/>
    </source>
</evidence>
<keyword evidence="6" id="KW-0645">Protease</keyword>
<dbReference type="GO" id="GO:0004222">
    <property type="term" value="F:metalloendopeptidase activity"/>
    <property type="evidence" value="ECO:0007669"/>
    <property type="project" value="UniProtKB-EC"/>
</dbReference>
<evidence type="ECO:0000256" key="9">
    <source>
        <dbReference type="ARBA" id="ARBA00022833"/>
    </source>
</evidence>
<comment type="caution">
    <text evidence="19">The sequence shown here is derived from an EMBL/GenBank/DDBJ whole genome shotgun (WGS) entry which is preliminary data.</text>
</comment>
<organism evidence="19 20">
    <name type="scientific">Kineobactrum sediminis</name>
    <dbReference type="NCBI Taxonomy" id="1905677"/>
    <lineage>
        <taxon>Bacteria</taxon>
        <taxon>Pseudomonadati</taxon>
        <taxon>Pseudomonadota</taxon>
        <taxon>Gammaproteobacteria</taxon>
        <taxon>Cellvibrionales</taxon>
        <taxon>Halieaceae</taxon>
        <taxon>Kineobactrum</taxon>
    </lineage>
</organism>
<dbReference type="Gene3D" id="3.30.830.10">
    <property type="entry name" value="Metalloenzyme, LuxS/M16 peptidase-like"/>
    <property type="match status" value="4"/>
</dbReference>
<dbReference type="GO" id="GO:0046872">
    <property type="term" value="F:metal ion binding"/>
    <property type="evidence" value="ECO:0007669"/>
    <property type="project" value="UniProtKB-KW"/>
</dbReference>
<evidence type="ECO:0000256" key="7">
    <source>
        <dbReference type="ARBA" id="ARBA00022723"/>
    </source>
</evidence>
<accession>A0A2N5Y002</accession>
<evidence type="ECO:0000313" key="19">
    <source>
        <dbReference type="EMBL" id="PLW81727.1"/>
    </source>
</evidence>
<dbReference type="InterPro" id="IPR050626">
    <property type="entry name" value="Peptidase_M16"/>
</dbReference>
<dbReference type="InterPro" id="IPR011765">
    <property type="entry name" value="Pept_M16_N"/>
</dbReference>
<dbReference type="Pfam" id="PF00675">
    <property type="entry name" value="Peptidase_M16"/>
    <property type="match status" value="1"/>
</dbReference>
<evidence type="ECO:0000256" key="3">
    <source>
        <dbReference type="ARBA" id="ARBA00007261"/>
    </source>
</evidence>
<evidence type="ECO:0000256" key="1">
    <source>
        <dbReference type="ARBA" id="ARBA00001947"/>
    </source>
</evidence>
<dbReference type="EC" id="3.4.24.55" evidence="4"/>
<dbReference type="Pfam" id="PF05193">
    <property type="entry name" value="Peptidase_M16_C"/>
    <property type="match status" value="1"/>
</dbReference>
<reference evidence="20" key="1">
    <citation type="submission" date="2017-11" db="EMBL/GenBank/DDBJ databases">
        <title>The draft genome sequence of Chromatocurvus sp. F02.</title>
        <authorList>
            <person name="Du Z.-J."/>
            <person name="Chang Y.-Q."/>
        </authorList>
    </citation>
    <scope>NUCLEOTIDE SEQUENCE [LARGE SCALE GENOMIC DNA]</scope>
    <source>
        <strain evidence="20">F02</strain>
    </source>
</reference>
<evidence type="ECO:0000256" key="10">
    <source>
        <dbReference type="ARBA" id="ARBA00023049"/>
    </source>
</evidence>
<feature type="domain" description="Peptidase M16 middle/third" evidence="17">
    <location>
        <begin position="365"/>
        <end position="642"/>
    </location>
</feature>
<dbReference type="InterPro" id="IPR032632">
    <property type="entry name" value="Peptidase_M16_M"/>
</dbReference>
<dbReference type="InterPro" id="IPR054734">
    <property type="entry name" value="PqqF-like_C_4"/>
</dbReference>